<sequence length="553" mass="63028">MSLRCSPIHVRRATSNPVKSITVQAQAQARPTKKGKVISIMDSRGSIGHMPEQRNGHNARFQPPRPPQWGLSLHRRLLEGPTSIINATSTRLQVIQCLRDATWSSDLWMYYINRLHHQLDTLYTKKQPAALRRAKRLKIFVSGVFGCPGTRMSDIIEHEEGQSAIHNLTIKLPPIIQTLENLRETTICLSNFETDAFTRDISNALLTLPHLSTLNIIFLDHNSFKPLPIVESPHLATVKITWPLHEANTSIPTRLEGSSSIFCQLFGATTQNTKLKRLELRSTNKLRPQVELYQLGVFPNLEKLVLDNVPVMLNGDVIKEMKSLQSLRLAYGRSACSNNEPCTEVWKFLREFGRKLKRLSVDTIGESLLSYLHSYQGLEALELTLGGDTDFAVDIRDLFEQGLRHHEESFKSLQISLHTHSNPLSPWFFEYWKEWIPPFKILEKLEVTTSMNLFSDHDASVLVKNITDVVALIPTLQTLTIRHLYERHPLFTHDNGITRVVLEGVQSTQLNRNYTAIPQCVVAIHDLQRTFRVILDHGEGRYGSLKLVCNHFD</sequence>
<dbReference type="Proteomes" id="UP000629468">
    <property type="component" value="Unassembled WGS sequence"/>
</dbReference>
<evidence type="ECO:0000313" key="2">
    <source>
        <dbReference type="Proteomes" id="UP000629468"/>
    </source>
</evidence>
<dbReference type="AlphaFoldDB" id="A0A8H7F5F5"/>
<accession>A0A8H7F5F5</accession>
<dbReference type="Gene3D" id="3.80.10.10">
    <property type="entry name" value="Ribonuclease Inhibitor"/>
    <property type="match status" value="1"/>
</dbReference>
<organism evidence="1 2">
    <name type="scientific">Agaricus bisporus var. burnettii</name>
    <dbReference type="NCBI Taxonomy" id="192524"/>
    <lineage>
        <taxon>Eukaryota</taxon>
        <taxon>Fungi</taxon>
        <taxon>Dikarya</taxon>
        <taxon>Basidiomycota</taxon>
        <taxon>Agaricomycotina</taxon>
        <taxon>Agaricomycetes</taxon>
        <taxon>Agaricomycetidae</taxon>
        <taxon>Agaricales</taxon>
        <taxon>Agaricineae</taxon>
        <taxon>Agaricaceae</taxon>
        <taxon>Agaricus</taxon>
    </lineage>
</organism>
<protein>
    <submittedName>
        <fullName evidence="1">Uncharacterized protein</fullName>
    </submittedName>
</protein>
<gene>
    <name evidence="1" type="ORF">Agabi119p4_3788</name>
</gene>
<dbReference type="EMBL" id="JABXXO010000005">
    <property type="protein sequence ID" value="KAF7777716.1"/>
    <property type="molecule type" value="Genomic_DNA"/>
</dbReference>
<dbReference type="SUPFAM" id="SSF52047">
    <property type="entry name" value="RNI-like"/>
    <property type="match status" value="1"/>
</dbReference>
<evidence type="ECO:0000313" key="1">
    <source>
        <dbReference type="EMBL" id="KAF7777716.1"/>
    </source>
</evidence>
<proteinExistence type="predicted"/>
<name>A0A8H7F5F5_AGABI</name>
<comment type="caution">
    <text evidence="1">The sequence shown here is derived from an EMBL/GenBank/DDBJ whole genome shotgun (WGS) entry which is preliminary data.</text>
</comment>
<reference evidence="1 2" key="1">
    <citation type="journal article" name="Sci. Rep.">
        <title>Telomere-to-telomere assembled and centromere annotated genomes of the two main subspecies of the button mushroom Agaricus bisporus reveal especially polymorphic chromosome ends.</title>
        <authorList>
            <person name="Sonnenberg A.S.M."/>
            <person name="Sedaghat-Telgerd N."/>
            <person name="Lavrijssen B."/>
            <person name="Ohm R.A."/>
            <person name="Hendrickx P.M."/>
            <person name="Scholtmeijer K."/>
            <person name="Baars J.J.P."/>
            <person name="van Peer A."/>
        </authorList>
    </citation>
    <scope>NUCLEOTIDE SEQUENCE [LARGE SCALE GENOMIC DNA]</scope>
    <source>
        <strain evidence="1 2">H119_p4</strain>
    </source>
</reference>
<dbReference type="InterPro" id="IPR032675">
    <property type="entry name" value="LRR_dom_sf"/>
</dbReference>